<name>A0A4D9DQG8_9SAUR</name>
<evidence type="ECO:0000313" key="2">
    <source>
        <dbReference type="EMBL" id="TFJ97679.1"/>
    </source>
</evidence>
<dbReference type="AlphaFoldDB" id="A0A4D9DQG8"/>
<dbReference type="EMBL" id="QXTE01000468">
    <property type="protein sequence ID" value="TFJ97679.1"/>
    <property type="molecule type" value="Genomic_DNA"/>
</dbReference>
<sequence>MASKPSQAGGSEPGRRNASWYGLLHPSLQLMDEGEEGDGKERKIGGAQGLVHTSPPHFSSSHLGLCSLRAASLSLPHPESVPLHQPKEIYKAPSSHRRMLASMSSCCCMEISCSRDLQEGHNSGLPLWSVL</sequence>
<comment type="caution">
    <text evidence="2">The sequence shown here is derived from an EMBL/GenBank/DDBJ whole genome shotgun (WGS) entry which is preliminary data.</text>
</comment>
<reference evidence="2 3" key="2">
    <citation type="submission" date="2019-04" db="EMBL/GenBank/DDBJ databases">
        <title>The genome sequence of big-headed turtle.</title>
        <authorList>
            <person name="Gong S."/>
        </authorList>
    </citation>
    <scope>NUCLEOTIDE SEQUENCE [LARGE SCALE GENOMIC DNA]</scope>
    <source>
        <strain evidence="2">DO16091913</strain>
        <tissue evidence="2">Muscle</tissue>
    </source>
</reference>
<reference evidence="2 3" key="1">
    <citation type="submission" date="2019-04" db="EMBL/GenBank/DDBJ databases">
        <title>Draft genome of the big-headed turtle Platysternon megacephalum.</title>
        <authorList>
            <person name="Gong S."/>
        </authorList>
    </citation>
    <scope>NUCLEOTIDE SEQUENCE [LARGE SCALE GENOMIC DNA]</scope>
    <source>
        <strain evidence="2">DO16091913</strain>
        <tissue evidence="2">Muscle</tissue>
    </source>
</reference>
<proteinExistence type="predicted"/>
<feature type="region of interest" description="Disordered" evidence="1">
    <location>
        <begin position="29"/>
        <end position="59"/>
    </location>
</feature>
<evidence type="ECO:0000313" key="3">
    <source>
        <dbReference type="Proteomes" id="UP000297703"/>
    </source>
</evidence>
<accession>A0A4D9DQG8</accession>
<organism evidence="2 3">
    <name type="scientific">Platysternon megacephalum</name>
    <name type="common">big-headed turtle</name>
    <dbReference type="NCBI Taxonomy" id="55544"/>
    <lineage>
        <taxon>Eukaryota</taxon>
        <taxon>Metazoa</taxon>
        <taxon>Chordata</taxon>
        <taxon>Craniata</taxon>
        <taxon>Vertebrata</taxon>
        <taxon>Euteleostomi</taxon>
        <taxon>Archelosauria</taxon>
        <taxon>Testudinata</taxon>
        <taxon>Testudines</taxon>
        <taxon>Cryptodira</taxon>
        <taxon>Durocryptodira</taxon>
        <taxon>Testudinoidea</taxon>
        <taxon>Platysternidae</taxon>
        <taxon>Platysternon</taxon>
    </lineage>
</organism>
<evidence type="ECO:0000256" key="1">
    <source>
        <dbReference type="SAM" id="MobiDB-lite"/>
    </source>
</evidence>
<keyword evidence="3" id="KW-1185">Reference proteome</keyword>
<dbReference type="Proteomes" id="UP000297703">
    <property type="component" value="Unassembled WGS sequence"/>
</dbReference>
<gene>
    <name evidence="2" type="ORF">DR999_PMT20454</name>
</gene>
<protein>
    <submittedName>
        <fullName evidence="2">Antigen peptide transporter 1</fullName>
    </submittedName>
</protein>